<sequence>MCLLTLGAGAVAGSIRPRSRLKKVPRIPAHAQINLRPFRAATAARSSYSHCQAVISQNTERGTHPCTREILGDHVLRLLLVDKHNNRRGIHPACRGDLALCVEDPLHTDGSDEDRRGVCDAEGRPTLLAARRRPLHSTSPPRTVPQPSSPSSSVWRIPPSLNSSEAAQSFSAKLAATYTAQAPKHSNLSRR</sequence>
<gene>
    <name evidence="1" type="ORF">BV22DRAFT_920425</name>
</gene>
<evidence type="ECO:0000313" key="1">
    <source>
        <dbReference type="EMBL" id="KAH7918028.1"/>
    </source>
</evidence>
<evidence type="ECO:0000313" key="2">
    <source>
        <dbReference type="Proteomes" id="UP000790709"/>
    </source>
</evidence>
<dbReference type="EMBL" id="MU266871">
    <property type="protein sequence ID" value="KAH7918028.1"/>
    <property type="molecule type" value="Genomic_DNA"/>
</dbReference>
<proteinExistence type="predicted"/>
<reference evidence="1" key="1">
    <citation type="journal article" date="2021" name="New Phytol.">
        <title>Evolutionary innovations through gain and loss of genes in the ectomycorrhizal Boletales.</title>
        <authorList>
            <person name="Wu G."/>
            <person name="Miyauchi S."/>
            <person name="Morin E."/>
            <person name="Kuo A."/>
            <person name="Drula E."/>
            <person name="Varga T."/>
            <person name="Kohler A."/>
            <person name="Feng B."/>
            <person name="Cao Y."/>
            <person name="Lipzen A."/>
            <person name="Daum C."/>
            <person name="Hundley H."/>
            <person name="Pangilinan J."/>
            <person name="Johnson J."/>
            <person name="Barry K."/>
            <person name="LaButti K."/>
            <person name="Ng V."/>
            <person name="Ahrendt S."/>
            <person name="Min B."/>
            <person name="Choi I.G."/>
            <person name="Park H."/>
            <person name="Plett J.M."/>
            <person name="Magnuson J."/>
            <person name="Spatafora J.W."/>
            <person name="Nagy L.G."/>
            <person name="Henrissat B."/>
            <person name="Grigoriev I.V."/>
            <person name="Yang Z.L."/>
            <person name="Xu J."/>
            <person name="Martin F.M."/>
        </authorList>
    </citation>
    <scope>NUCLEOTIDE SEQUENCE</scope>
    <source>
        <strain evidence="1">KUC20120723A-06</strain>
    </source>
</reference>
<name>A0ACB8AZL9_9AGAM</name>
<organism evidence="1 2">
    <name type="scientific">Leucogyrophana mollusca</name>
    <dbReference type="NCBI Taxonomy" id="85980"/>
    <lineage>
        <taxon>Eukaryota</taxon>
        <taxon>Fungi</taxon>
        <taxon>Dikarya</taxon>
        <taxon>Basidiomycota</taxon>
        <taxon>Agaricomycotina</taxon>
        <taxon>Agaricomycetes</taxon>
        <taxon>Agaricomycetidae</taxon>
        <taxon>Boletales</taxon>
        <taxon>Boletales incertae sedis</taxon>
        <taxon>Leucogyrophana</taxon>
    </lineage>
</organism>
<keyword evidence="2" id="KW-1185">Reference proteome</keyword>
<accession>A0ACB8AZL9</accession>
<protein>
    <submittedName>
        <fullName evidence="1">Uncharacterized protein</fullName>
    </submittedName>
</protein>
<comment type="caution">
    <text evidence="1">The sequence shown here is derived from an EMBL/GenBank/DDBJ whole genome shotgun (WGS) entry which is preliminary data.</text>
</comment>
<dbReference type="Proteomes" id="UP000790709">
    <property type="component" value="Unassembled WGS sequence"/>
</dbReference>